<keyword evidence="3 5" id="KW-0949">S-adenosyl-L-methionine</keyword>
<comment type="subunit">
    <text evidence="5">Homodimer.</text>
</comment>
<dbReference type="Gene3D" id="3.40.1280.10">
    <property type="match status" value="1"/>
</dbReference>
<proteinExistence type="inferred from homology"/>
<keyword evidence="5" id="KW-0963">Cytoplasm</keyword>
<comment type="similarity">
    <text evidence="4 5">Belongs to the RNA methyltransferase RlmH family.</text>
</comment>
<gene>
    <name evidence="5" type="primary">rlmH</name>
    <name evidence="6" type="ORF">Theth_0979</name>
</gene>
<reference evidence="6 7" key="1">
    <citation type="submission" date="2010-11" db="EMBL/GenBank/DDBJ databases">
        <title>The complete genome of Thermotoga thermarum DSM 5069.</title>
        <authorList>
            <consortium name="US DOE Joint Genome Institute (JGI-PGF)"/>
            <person name="Lucas S."/>
            <person name="Copeland A."/>
            <person name="Lapidus A."/>
            <person name="Bruce D."/>
            <person name="Goodwin L."/>
            <person name="Pitluck S."/>
            <person name="Kyrpides N."/>
            <person name="Mavromatis K."/>
            <person name="Ivanova N."/>
            <person name="Zeytun A."/>
            <person name="Brettin T."/>
            <person name="Detter J.C."/>
            <person name="Tapia R."/>
            <person name="Han C."/>
            <person name="Land M."/>
            <person name="Hauser L."/>
            <person name="Markowitz V."/>
            <person name="Cheng J.-F."/>
            <person name="Hugenholtz P."/>
            <person name="Woyke T."/>
            <person name="Wu D."/>
            <person name="Spring S."/>
            <person name="Schroeder M."/>
            <person name="Brambilla E."/>
            <person name="Klenk H.-P."/>
            <person name="Eisen J.A."/>
        </authorList>
    </citation>
    <scope>NUCLEOTIDE SEQUENCE [LARGE SCALE GENOMIC DNA]</scope>
    <source>
        <strain evidence="6 7">DSM 5069</strain>
    </source>
</reference>
<comment type="subcellular location">
    <subcellularLocation>
        <location evidence="5">Cytoplasm</location>
    </subcellularLocation>
</comment>
<dbReference type="PIRSF" id="PIRSF004505">
    <property type="entry name" value="MT_bac"/>
    <property type="match status" value="1"/>
</dbReference>
<evidence type="ECO:0000256" key="2">
    <source>
        <dbReference type="ARBA" id="ARBA00022679"/>
    </source>
</evidence>
<evidence type="ECO:0000313" key="6">
    <source>
        <dbReference type="EMBL" id="AEH51062.1"/>
    </source>
</evidence>
<dbReference type="SUPFAM" id="SSF75217">
    <property type="entry name" value="alpha/beta knot"/>
    <property type="match status" value="1"/>
</dbReference>
<dbReference type="HAMAP" id="MF_00658">
    <property type="entry name" value="23SrRNA_methyltr_H"/>
    <property type="match status" value="1"/>
</dbReference>
<accession>F7YYN0</accession>
<dbReference type="GO" id="GO:0070038">
    <property type="term" value="F:rRNA (pseudouridine-N3-)-methyltransferase activity"/>
    <property type="evidence" value="ECO:0007669"/>
    <property type="project" value="UniProtKB-UniRule"/>
</dbReference>
<dbReference type="GO" id="GO:0005737">
    <property type="term" value="C:cytoplasm"/>
    <property type="evidence" value="ECO:0007669"/>
    <property type="project" value="UniProtKB-SubCell"/>
</dbReference>
<dbReference type="KEGG" id="tta:Theth_0979"/>
<dbReference type="EC" id="2.1.1.177" evidence="5"/>
<organism evidence="6 7">
    <name type="scientific">Pseudothermotoga thermarum DSM 5069</name>
    <dbReference type="NCBI Taxonomy" id="688269"/>
    <lineage>
        <taxon>Bacteria</taxon>
        <taxon>Thermotogati</taxon>
        <taxon>Thermotogota</taxon>
        <taxon>Thermotogae</taxon>
        <taxon>Thermotogales</taxon>
        <taxon>Thermotogaceae</taxon>
        <taxon>Pseudothermotoga</taxon>
    </lineage>
</organism>
<sequence>MKIKIIVVGKLKGFATVAVQEYLKMLQGYSRIQIVQVKGSTYLDSSCDEHLLNQEAEQVMKHLKDDYVILLDERGKEYDSIGFAKHFEGLLALPKSLVFVIGGPFGVSETLRKRADEMISLSKLTFTHQLAVVVLLEQLLRAFKIINNEKYHY</sequence>
<dbReference type="Pfam" id="PF02590">
    <property type="entry name" value="SPOUT_MTase"/>
    <property type="match status" value="1"/>
</dbReference>
<evidence type="ECO:0000256" key="3">
    <source>
        <dbReference type="ARBA" id="ARBA00022691"/>
    </source>
</evidence>
<name>F7YYN0_9THEM</name>
<feature type="binding site" evidence="5">
    <location>
        <position position="71"/>
    </location>
    <ligand>
        <name>S-adenosyl-L-methionine</name>
        <dbReference type="ChEBI" id="CHEBI:59789"/>
    </ligand>
</feature>
<evidence type="ECO:0000313" key="7">
    <source>
        <dbReference type="Proteomes" id="UP000006804"/>
    </source>
</evidence>
<keyword evidence="5" id="KW-0698">rRNA processing</keyword>
<keyword evidence="1 5" id="KW-0489">Methyltransferase</keyword>
<dbReference type="RefSeq" id="WP_013932282.1">
    <property type="nucleotide sequence ID" value="NC_015707.1"/>
</dbReference>
<dbReference type="AlphaFoldDB" id="F7YYN0"/>
<dbReference type="eggNOG" id="COG1576">
    <property type="taxonomic scope" value="Bacteria"/>
</dbReference>
<dbReference type="STRING" id="688269.Theth_0979"/>
<dbReference type="PATRIC" id="fig|688269.3.peg.1003"/>
<dbReference type="CDD" id="cd18081">
    <property type="entry name" value="RlmH-like"/>
    <property type="match status" value="1"/>
</dbReference>
<dbReference type="PANTHER" id="PTHR33603">
    <property type="entry name" value="METHYLTRANSFERASE"/>
    <property type="match status" value="1"/>
</dbReference>
<evidence type="ECO:0000256" key="5">
    <source>
        <dbReference type="HAMAP-Rule" id="MF_00658"/>
    </source>
</evidence>
<feature type="binding site" evidence="5">
    <location>
        <position position="102"/>
    </location>
    <ligand>
        <name>S-adenosyl-L-methionine</name>
        <dbReference type="ChEBI" id="CHEBI:59789"/>
    </ligand>
</feature>
<dbReference type="InterPro" id="IPR003742">
    <property type="entry name" value="RlmH-like"/>
</dbReference>
<comment type="function">
    <text evidence="5">Specifically methylates the pseudouridine at position 1915 (m3Psi1915) in 23S rRNA.</text>
</comment>
<evidence type="ECO:0000256" key="4">
    <source>
        <dbReference type="ARBA" id="ARBA00038303"/>
    </source>
</evidence>
<comment type="catalytic activity">
    <reaction evidence="5">
        <text>pseudouridine(1915) in 23S rRNA + S-adenosyl-L-methionine = N(3)-methylpseudouridine(1915) in 23S rRNA + S-adenosyl-L-homocysteine + H(+)</text>
        <dbReference type="Rhea" id="RHEA:42752"/>
        <dbReference type="Rhea" id="RHEA-COMP:10221"/>
        <dbReference type="Rhea" id="RHEA-COMP:10222"/>
        <dbReference type="ChEBI" id="CHEBI:15378"/>
        <dbReference type="ChEBI" id="CHEBI:57856"/>
        <dbReference type="ChEBI" id="CHEBI:59789"/>
        <dbReference type="ChEBI" id="CHEBI:65314"/>
        <dbReference type="ChEBI" id="CHEBI:74486"/>
        <dbReference type="EC" id="2.1.1.177"/>
    </reaction>
</comment>
<dbReference type="EMBL" id="CP002351">
    <property type="protein sequence ID" value="AEH51062.1"/>
    <property type="molecule type" value="Genomic_DNA"/>
</dbReference>
<dbReference type="Proteomes" id="UP000006804">
    <property type="component" value="Chromosome"/>
</dbReference>
<dbReference type="InterPro" id="IPR029026">
    <property type="entry name" value="tRNA_m1G_MTases_N"/>
</dbReference>
<dbReference type="InterPro" id="IPR029028">
    <property type="entry name" value="Alpha/beta_knot_MTases"/>
</dbReference>
<dbReference type="OrthoDB" id="9806643at2"/>
<dbReference type="PANTHER" id="PTHR33603:SF1">
    <property type="entry name" value="RIBOSOMAL RNA LARGE SUBUNIT METHYLTRANSFERASE H"/>
    <property type="match status" value="1"/>
</dbReference>
<evidence type="ECO:0000256" key="1">
    <source>
        <dbReference type="ARBA" id="ARBA00022603"/>
    </source>
</evidence>
<dbReference type="HOGENOM" id="CLU_100552_2_0_0"/>
<keyword evidence="2 5" id="KW-0808">Transferase</keyword>
<protein>
    <recommendedName>
        <fullName evidence="5">Ribosomal RNA large subunit methyltransferase H</fullName>
        <ecNumber evidence="5">2.1.1.177</ecNumber>
    </recommendedName>
    <alternativeName>
        <fullName evidence="5">23S rRNA (pseudouridine1915-N3)-methyltransferase</fullName>
    </alternativeName>
    <alternativeName>
        <fullName evidence="5">23S rRNA m3Psi1915 methyltransferase</fullName>
    </alternativeName>
    <alternativeName>
        <fullName evidence="5">rRNA (pseudouridine-N3-)-methyltransferase RlmH</fullName>
    </alternativeName>
</protein>
<keyword evidence="7" id="KW-1185">Reference proteome</keyword>
<feature type="binding site" evidence="5">
    <location>
        <begin position="121"/>
        <end position="126"/>
    </location>
    <ligand>
        <name>S-adenosyl-L-methionine</name>
        <dbReference type="ChEBI" id="CHEBI:59789"/>
    </ligand>
</feature>